<feature type="transmembrane region" description="Helical" evidence="9">
    <location>
        <begin position="445"/>
        <end position="468"/>
    </location>
</feature>
<dbReference type="PROSITE" id="PS51257">
    <property type="entry name" value="PROKAR_LIPOPROTEIN"/>
    <property type="match status" value="1"/>
</dbReference>
<protein>
    <submittedName>
        <fullName evidence="10">Uncharacterized protein</fullName>
    </submittedName>
</protein>
<keyword evidence="5 9" id="KW-0812">Transmembrane</keyword>
<dbReference type="PANTHER" id="PTHR11923">
    <property type="entry name" value="SCAVENGER RECEPTOR CLASS B TYPE-1 SR-B1"/>
    <property type="match status" value="1"/>
</dbReference>
<keyword evidence="4" id="KW-1003">Cell membrane</keyword>
<keyword evidence="11" id="KW-1185">Reference proteome</keyword>
<evidence type="ECO:0000256" key="7">
    <source>
        <dbReference type="ARBA" id="ARBA00023136"/>
    </source>
</evidence>
<evidence type="ECO:0000256" key="3">
    <source>
        <dbReference type="ARBA" id="ARBA00010532"/>
    </source>
</evidence>
<dbReference type="GO" id="GO:0005886">
    <property type="term" value="C:plasma membrane"/>
    <property type="evidence" value="ECO:0007669"/>
    <property type="project" value="UniProtKB-SubCell"/>
</dbReference>
<reference evidence="10" key="1">
    <citation type="submission" date="2021-03" db="EMBL/GenBank/DDBJ databases">
        <title>Chromosome level genome of the anhydrobiotic midge Polypedilum vanderplanki.</title>
        <authorList>
            <person name="Yoshida Y."/>
            <person name="Kikawada T."/>
            <person name="Gusev O."/>
        </authorList>
    </citation>
    <scope>NUCLEOTIDE SEQUENCE</scope>
    <source>
        <strain evidence="10">NIAS01</strain>
        <tissue evidence="10">Whole body or cell culture</tissue>
    </source>
</reference>
<proteinExistence type="inferred from homology"/>
<keyword evidence="8" id="KW-0325">Glycoprotein</keyword>
<evidence type="ECO:0000256" key="5">
    <source>
        <dbReference type="ARBA" id="ARBA00022692"/>
    </source>
</evidence>
<dbReference type="AlphaFoldDB" id="A0A9J6CHH1"/>
<feature type="transmembrane region" description="Helical" evidence="9">
    <location>
        <begin position="12"/>
        <end position="33"/>
    </location>
</feature>
<dbReference type="InterPro" id="IPR002159">
    <property type="entry name" value="CD36_fam"/>
</dbReference>
<evidence type="ECO:0000256" key="6">
    <source>
        <dbReference type="ARBA" id="ARBA00022989"/>
    </source>
</evidence>
<comment type="caution">
    <text evidence="10">The sequence shown here is derived from an EMBL/GenBank/DDBJ whole genome shotgun (WGS) entry which is preliminary data.</text>
</comment>
<dbReference type="GO" id="GO:0005044">
    <property type="term" value="F:scavenger receptor activity"/>
    <property type="evidence" value="ECO:0007669"/>
    <property type="project" value="TreeGrafter"/>
</dbReference>
<name>A0A9J6CHH1_POLVA</name>
<dbReference type="GO" id="GO:0005737">
    <property type="term" value="C:cytoplasm"/>
    <property type="evidence" value="ECO:0007669"/>
    <property type="project" value="TreeGrafter"/>
</dbReference>
<comment type="function">
    <text evidence="1">Plays an olfactory role that is not restricted to pheromone sensitivity.</text>
</comment>
<dbReference type="PRINTS" id="PR01609">
    <property type="entry name" value="CD36FAMILY"/>
</dbReference>
<evidence type="ECO:0000313" key="11">
    <source>
        <dbReference type="Proteomes" id="UP001107558"/>
    </source>
</evidence>
<evidence type="ECO:0000313" key="10">
    <source>
        <dbReference type="EMBL" id="KAG5681304.1"/>
    </source>
</evidence>
<sequence>MKQNVRKTNFIFLSAGIILIVTGACISIFWPALFKTFLFSELTLSATSKSYAEWKRPSVELYFDVYLFNWTNSYKFIYPDFEKPIFTEHGPYRFREIRDKVDIEFNNNSTVSYRLLNNYYFDEESSLGSLDDVITNVNMVALGAAAQSINFEYQKRKVISQVLNGYYEENIFVSKTARELLFEGYEDDMVTMGKMSNVAGFDMSAIPYDKVGWFYLRNATNKLSGYYNVHTSSSKAGTIANYNSLDHIQIYRGECSKLQGSTGEFFPPGRSRDSIQLFAPDMCRSIVFDYEQDIDIHGVIGYRYAAGKRAVDNGKKYAENLCYSEGSEFEVPSGVMNISACRYSSPIFMSYPHFYEADSLFLSEIEGLNPQKDKHQSYITIEPTTGIPLEVVIRFQANFLIQQIEDISLYQLYPTKFVPAMWVEQKFRIDEEMASQLRIALKIPAIGQVIGVIIFALGFAFVIISSIVKCLSSKTQSNEQQEIHLSDVKNGNRRQKETSSPLLDANGKKVVIKKMESVE</sequence>
<comment type="similarity">
    <text evidence="3">Belongs to the CD36 family.</text>
</comment>
<evidence type="ECO:0000256" key="9">
    <source>
        <dbReference type="SAM" id="Phobius"/>
    </source>
</evidence>
<dbReference type="PANTHER" id="PTHR11923:SF93">
    <property type="entry name" value="GH07959P-RELATED"/>
    <property type="match status" value="1"/>
</dbReference>
<organism evidence="10 11">
    <name type="scientific">Polypedilum vanderplanki</name>
    <name type="common">Sleeping chironomid midge</name>
    <dbReference type="NCBI Taxonomy" id="319348"/>
    <lineage>
        <taxon>Eukaryota</taxon>
        <taxon>Metazoa</taxon>
        <taxon>Ecdysozoa</taxon>
        <taxon>Arthropoda</taxon>
        <taxon>Hexapoda</taxon>
        <taxon>Insecta</taxon>
        <taxon>Pterygota</taxon>
        <taxon>Neoptera</taxon>
        <taxon>Endopterygota</taxon>
        <taxon>Diptera</taxon>
        <taxon>Nematocera</taxon>
        <taxon>Chironomoidea</taxon>
        <taxon>Chironomidae</taxon>
        <taxon>Chironominae</taxon>
        <taxon>Polypedilum</taxon>
        <taxon>Polypedilum</taxon>
    </lineage>
</organism>
<evidence type="ECO:0000256" key="4">
    <source>
        <dbReference type="ARBA" id="ARBA00022475"/>
    </source>
</evidence>
<dbReference type="OrthoDB" id="514335at2759"/>
<evidence type="ECO:0000256" key="8">
    <source>
        <dbReference type="ARBA" id="ARBA00023180"/>
    </source>
</evidence>
<dbReference type="Proteomes" id="UP001107558">
    <property type="component" value="Chromosome 1"/>
</dbReference>
<gene>
    <name evidence="10" type="ORF">PVAND_010753</name>
</gene>
<dbReference type="EMBL" id="JADBJN010000001">
    <property type="protein sequence ID" value="KAG5681304.1"/>
    <property type="molecule type" value="Genomic_DNA"/>
</dbReference>
<keyword evidence="7 9" id="KW-0472">Membrane</keyword>
<evidence type="ECO:0000256" key="1">
    <source>
        <dbReference type="ARBA" id="ARBA00003156"/>
    </source>
</evidence>
<comment type="subcellular location">
    <subcellularLocation>
        <location evidence="2">Cell membrane</location>
    </subcellularLocation>
</comment>
<accession>A0A9J6CHH1</accession>
<evidence type="ECO:0000256" key="2">
    <source>
        <dbReference type="ARBA" id="ARBA00004236"/>
    </source>
</evidence>
<keyword evidence="6 9" id="KW-1133">Transmembrane helix</keyword>
<dbReference type="Pfam" id="PF01130">
    <property type="entry name" value="CD36"/>
    <property type="match status" value="1"/>
</dbReference>